<comment type="caution">
    <text evidence="1">The sequence shown here is derived from an EMBL/GenBank/DDBJ whole genome shotgun (WGS) entry which is preliminary data.</text>
</comment>
<proteinExistence type="predicted"/>
<accession>A0ABW0ESF2</accession>
<dbReference type="Proteomes" id="UP001596157">
    <property type="component" value="Unassembled WGS sequence"/>
</dbReference>
<sequence>MRKALLSVAVFVGIARKDRLTAPYVYY</sequence>
<dbReference type="RefSeq" id="WP_378248678.1">
    <property type="nucleotide sequence ID" value="NZ_JBHSKF010000007.1"/>
</dbReference>
<organism evidence="1 2">
    <name type="scientific">Actinokineospora guangxiensis</name>
    <dbReference type="NCBI Taxonomy" id="1490288"/>
    <lineage>
        <taxon>Bacteria</taxon>
        <taxon>Bacillati</taxon>
        <taxon>Actinomycetota</taxon>
        <taxon>Actinomycetes</taxon>
        <taxon>Pseudonocardiales</taxon>
        <taxon>Pseudonocardiaceae</taxon>
        <taxon>Actinokineospora</taxon>
    </lineage>
</organism>
<keyword evidence="2" id="KW-1185">Reference proteome</keyword>
<reference evidence="2" key="1">
    <citation type="journal article" date="2019" name="Int. J. Syst. Evol. Microbiol.">
        <title>The Global Catalogue of Microorganisms (GCM) 10K type strain sequencing project: providing services to taxonomists for standard genome sequencing and annotation.</title>
        <authorList>
            <consortium name="The Broad Institute Genomics Platform"/>
            <consortium name="The Broad Institute Genome Sequencing Center for Infectious Disease"/>
            <person name="Wu L."/>
            <person name="Ma J."/>
        </authorList>
    </citation>
    <scope>NUCLEOTIDE SEQUENCE [LARGE SCALE GENOMIC DNA]</scope>
    <source>
        <strain evidence="2">CCUG 59778</strain>
    </source>
</reference>
<protein>
    <submittedName>
        <fullName evidence="1">Cittilin family RiPP</fullName>
    </submittedName>
</protein>
<evidence type="ECO:0000313" key="2">
    <source>
        <dbReference type="Proteomes" id="UP001596157"/>
    </source>
</evidence>
<dbReference type="EMBL" id="JBHSKF010000007">
    <property type="protein sequence ID" value="MFC5288786.1"/>
    <property type="molecule type" value="Genomic_DNA"/>
</dbReference>
<dbReference type="NCBIfam" id="NF038373">
    <property type="entry name" value="cittilin_RiPP"/>
    <property type="match status" value="1"/>
</dbReference>
<name>A0ABW0ESF2_9PSEU</name>
<gene>
    <name evidence="1" type="ORF">ACFPM7_17145</name>
</gene>
<evidence type="ECO:0000313" key="1">
    <source>
        <dbReference type="EMBL" id="MFC5288786.1"/>
    </source>
</evidence>